<evidence type="ECO:0008006" key="3">
    <source>
        <dbReference type="Google" id="ProtNLM"/>
    </source>
</evidence>
<reference evidence="1 2" key="1">
    <citation type="submission" date="2024-10" db="EMBL/GenBank/DDBJ databases">
        <title>The Natural Products Discovery Center: Release of the First 8490 Sequenced Strains for Exploring Actinobacteria Biosynthetic Diversity.</title>
        <authorList>
            <person name="Kalkreuter E."/>
            <person name="Kautsar S.A."/>
            <person name="Yang D."/>
            <person name="Bader C.D."/>
            <person name="Teijaro C.N."/>
            <person name="Fluegel L."/>
            <person name="Davis C.M."/>
            <person name="Simpson J.R."/>
            <person name="Lauterbach L."/>
            <person name="Steele A.D."/>
            <person name="Gui C."/>
            <person name="Meng S."/>
            <person name="Li G."/>
            <person name="Viehrig K."/>
            <person name="Ye F."/>
            <person name="Su P."/>
            <person name="Kiefer A.F."/>
            <person name="Nichols A."/>
            <person name="Cepeda A.J."/>
            <person name="Yan W."/>
            <person name="Fan B."/>
            <person name="Jiang Y."/>
            <person name="Adhikari A."/>
            <person name="Zheng C.-J."/>
            <person name="Schuster L."/>
            <person name="Cowan T.M."/>
            <person name="Smanski M.J."/>
            <person name="Chevrette M.G."/>
            <person name="De Carvalho L.P.S."/>
            <person name="Shen B."/>
        </authorList>
    </citation>
    <scope>NUCLEOTIDE SEQUENCE [LARGE SCALE GENOMIC DNA]</scope>
    <source>
        <strain evidence="1 2">NPDC012605</strain>
    </source>
</reference>
<evidence type="ECO:0000313" key="2">
    <source>
        <dbReference type="Proteomes" id="UP001602370"/>
    </source>
</evidence>
<dbReference type="RefSeq" id="WP_388308724.1">
    <property type="nucleotide sequence ID" value="NZ_JBIBDZ010000007.1"/>
</dbReference>
<sequence length="230" mass="25149">MHDRESQHEWMDFDFGVTALGSSFHGDWVLDAEDELDHVRAYLGAPEGDPAGLILLVEDILRLRDSGLDGEELNLLWRATDPPYGGSPEIRGAERAWLERLLVVAVPLARASGASEADCSSYPPCGVGGQSAVAVEHRRLAAEVVELVGSLGQRPDRSHVPLEPPLEPVRDALVRCAETVCSELAFRFLLRAADKLCSRLSPVTYRRLERLGAAFGYGPHVVDAVRYLVA</sequence>
<evidence type="ECO:0000313" key="1">
    <source>
        <dbReference type="EMBL" id="MFF5921203.1"/>
    </source>
</evidence>
<organism evidence="1 2">
    <name type="scientific">Streptomyces flavochromogenes</name>
    <dbReference type="NCBI Taxonomy" id="68199"/>
    <lineage>
        <taxon>Bacteria</taxon>
        <taxon>Bacillati</taxon>
        <taxon>Actinomycetota</taxon>
        <taxon>Actinomycetes</taxon>
        <taxon>Kitasatosporales</taxon>
        <taxon>Streptomycetaceae</taxon>
        <taxon>Streptomyces</taxon>
    </lineage>
</organism>
<protein>
    <recommendedName>
        <fullName evidence="3">CdiI immunity protein domain-containing protein</fullName>
    </recommendedName>
</protein>
<proteinExistence type="predicted"/>
<name>A0ABW6XUL5_9ACTN</name>
<keyword evidence="2" id="KW-1185">Reference proteome</keyword>
<dbReference type="EMBL" id="JBIBDZ010000007">
    <property type="protein sequence ID" value="MFF5921203.1"/>
    <property type="molecule type" value="Genomic_DNA"/>
</dbReference>
<gene>
    <name evidence="1" type="ORF">ACFY8C_23085</name>
</gene>
<dbReference type="Proteomes" id="UP001602370">
    <property type="component" value="Unassembled WGS sequence"/>
</dbReference>
<accession>A0ABW6XUL5</accession>
<comment type="caution">
    <text evidence="1">The sequence shown here is derived from an EMBL/GenBank/DDBJ whole genome shotgun (WGS) entry which is preliminary data.</text>
</comment>